<dbReference type="AlphaFoldDB" id="A0A9P0L7I8"/>
<gene>
    <name evidence="1" type="ORF">ACAOBT_LOCUS19539</name>
</gene>
<evidence type="ECO:0000313" key="1">
    <source>
        <dbReference type="EMBL" id="CAH1990250.1"/>
    </source>
</evidence>
<proteinExistence type="predicted"/>
<sequence>MPKFLNSRCKELVASLINYFKKELENDGPLLPLK</sequence>
<reference evidence="1" key="1">
    <citation type="submission" date="2022-03" db="EMBL/GenBank/DDBJ databases">
        <authorList>
            <person name="Sayadi A."/>
        </authorList>
    </citation>
    <scope>NUCLEOTIDE SEQUENCE</scope>
</reference>
<dbReference type="Proteomes" id="UP001152888">
    <property type="component" value="Unassembled WGS sequence"/>
</dbReference>
<organism evidence="1 2">
    <name type="scientific">Acanthoscelides obtectus</name>
    <name type="common">Bean weevil</name>
    <name type="synonym">Bruchus obtectus</name>
    <dbReference type="NCBI Taxonomy" id="200917"/>
    <lineage>
        <taxon>Eukaryota</taxon>
        <taxon>Metazoa</taxon>
        <taxon>Ecdysozoa</taxon>
        <taxon>Arthropoda</taxon>
        <taxon>Hexapoda</taxon>
        <taxon>Insecta</taxon>
        <taxon>Pterygota</taxon>
        <taxon>Neoptera</taxon>
        <taxon>Endopterygota</taxon>
        <taxon>Coleoptera</taxon>
        <taxon>Polyphaga</taxon>
        <taxon>Cucujiformia</taxon>
        <taxon>Chrysomeloidea</taxon>
        <taxon>Chrysomelidae</taxon>
        <taxon>Bruchinae</taxon>
        <taxon>Bruchini</taxon>
        <taxon>Acanthoscelides</taxon>
    </lineage>
</organism>
<accession>A0A9P0L7I8</accession>
<comment type="caution">
    <text evidence="1">The sequence shown here is derived from an EMBL/GenBank/DDBJ whole genome shotgun (WGS) entry which is preliminary data.</text>
</comment>
<protein>
    <submittedName>
        <fullName evidence="1">Uncharacterized protein</fullName>
    </submittedName>
</protein>
<dbReference type="OrthoDB" id="6777573at2759"/>
<evidence type="ECO:0000313" key="2">
    <source>
        <dbReference type="Proteomes" id="UP001152888"/>
    </source>
</evidence>
<dbReference type="EMBL" id="CAKOFQ010007083">
    <property type="protein sequence ID" value="CAH1990250.1"/>
    <property type="molecule type" value="Genomic_DNA"/>
</dbReference>
<name>A0A9P0L7I8_ACAOB</name>
<keyword evidence="2" id="KW-1185">Reference proteome</keyword>